<sequence>MPQNRTDPVLLSFGEGVRQIRLARKRNQTELAARTNVSRSYVGLVETGRTRCRHDYAVRLDSALDAQGQITQAWTDLLQDLKAARYASHFGNFPRAEGTANMLRTFEERLVYGLFQTEAYASALLLNESKVRARMKRQERLSQTDPPSIHSVMDESVLYREVGDRETMREQLEFLYELSYRPTITIQLLPVVYVRNLWSCFAIATQSDQKELGYTVKAYGGETSSDPKDLAMLNETFARLQAEALNIRETRSQIRRALDQRWN</sequence>
<protein>
    <submittedName>
        <fullName evidence="2">Helix-turn-helix domain-containing protein</fullName>
    </submittedName>
</protein>
<accession>A0ABV9TQ45</accession>
<dbReference type="InterPro" id="IPR043917">
    <property type="entry name" value="DUF5753"/>
</dbReference>
<evidence type="ECO:0000313" key="3">
    <source>
        <dbReference type="Proteomes" id="UP001595872"/>
    </source>
</evidence>
<dbReference type="CDD" id="cd00093">
    <property type="entry name" value="HTH_XRE"/>
    <property type="match status" value="1"/>
</dbReference>
<organism evidence="2 3">
    <name type="scientific">Actinomadura gamaensis</name>
    <dbReference type="NCBI Taxonomy" id="1763541"/>
    <lineage>
        <taxon>Bacteria</taxon>
        <taxon>Bacillati</taxon>
        <taxon>Actinomycetota</taxon>
        <taxon>Actinomycetes</taxon>
        <taxon>Streptosporangiales</taxon>
        <taxon>Thermomonosporaceae</taxon>
        <taxon>Actinomadura</taxon>
    </lineage>
</organism>
<name>A0ABV9TQ45_9ACTN</name>
<dbReference type="Pfam" id="PF13560">
    <property type="entry name" value="HTH_31"/>
    <property type="match status" value="1"/>
</dbReference>
<evidence type="ECO:0000313" key="2">
    <source>
        <dbReference type="EMBL" id="MFC4906227.1"/>
    </source>
</evidence>
<dbReference type="Proteomes" id="UP001595872">
    <property type="component" value="Unassembled WGS sequence"/>
</dbReference>
<dbReference type="InterPro" id="IPR010982">
    <property type="entry name" value="Lambda_DNA-bd_dom_sf"/>
</dbReference>
<evidence type="ECO:0000259" key="1">
    <source>
        <dbReference type="PROSITE" id="PS50943"/>
    </source>
</evidence>
<dbReference type="RefSeq" id="WP_378251942.1">
    <property type="nucleotide sequence ID" value="NZ_JBHSIT010000001.1"/>
</dbReference>
<keyword evidence="3" id="KW-1185">Reference proteome</keyword>
<comment type="caution">
    <text evidence="2">The sequence shown here is derived from an EMBL/GenBank/DDBJ whole genome shotgun (WGS) entry which is preliminary data.</text>
</comment>
<dbReference type="SMART" id="SM00530">
    <property type="entry name" value="HTH_XRE"/>
    <property type="match status" value="1"/>
</dbReference>
<gene>
    <name evidence="2" type="ORF">ACFPCY_02765</name>
</gene>
<feature type="domain" description="HTH cro/C1-type" evidence="1">
    <location>
        <begin position="17"/>
        <end position="70"/>
    </location>
</feature>
<dbReference type="InterPro" id="IPR001387">
    <property type="entry name" value="Cro/C1-type_HTH"/>
</dbReference>
<dbReference type="EMBL" id="JBHSIT010000001">
    <property type="protein sequence ID" value="MFC4906227.1"/>
    <property type="molecule type" value="Genomic_DNA"/>
</dbReference>
<dbReference type="SUPFAM" id="SSF47413">
    <property type="entry name" value="lambda repressor-like DNA-binding domains"/>
    <property type="match status" value="1"/>
</dbReference>
<dbReference type="Gene3D" id="1.10.260.40">
    <property type="entry name" value="lambda repressor-like DNA-binding domains"/>
    <property type="match status" value="1"/>
</dbReference>
<proteinExistence type="predicted"/>
<dbReference type="PROSITE" id="PS50943">
    <property type="entry name" value="HTH_CROC1"/>
    <property type="match status" value="1"/>
</dbReference>
<reference evidence="3" key="1">
    <citation type="journal article" date="2019" name="Int. J. Syst. Evol. Microbiol.">
        <title>The Global Catalogue of Microorganisms (GCM) 10K type strain sequencing project: providing services to taxonomists for standard genome sequencing and annotation.</title>
        <authorList>
            <consortium name="The Broad Institute Genomics Platform"/>
            <consortium name="The Broad Institute Genome Sequencing Center for Infectious Disease"/>
            <person name="Wu L."/>
            <person name="Ma J."/>
        </authorList>
    </citation>
    <scope>NUCLEOTIDE SEQUENCE [LARGE SCALE GENOMIC DNA]</scope>
    <source>
        <strain evidence="3">KLKA75</strain>
    </source>
</reference>
<dbReference type="Pfam" id="PF19054">
    <property type="entry name" value="DUF5753"/>
    <property type="match status" value="1"/>
</dbReference>